<proteinExistence type="predicted"/>
<protein>
    <submittedName>
        <fullName evidence="1">Uncharacterized protein</fullName>
    </submittedName>
</protein>
<gene>
    <name evidence="1" type="ORF">IW261DRAFT_1592155</name>
</gene>
<organism evidence="1 2">
    <name type="scientific">Armillaria novae-zelandiae</name>
    <dbReference type="NCBI Taxonomy" id="153914"/>
    <lineage>
        <taxon>Eukaryota</taxon>
        <taxon>Fungi</taxon>
        <taxon>Dikarya</taxon>
        <taxon>Basidiomycota</taxon>
        <taxon>Agaricomycotina</taxon>
        <taxon>Agaricomycetes</taxon>
        <taxon>Agaricomycetidae</taxon>
        <taxon>Agaricales</taxon>
        <taxon>Marasmiineae</taxon>
        <taxon>Physalacriaceae</taxon>
        <taxon>Armillaria</taxon>
    </lineage>
</organism>
<name>A0AA39PEK6_9AGAR</name>
<reference evidence="1" key="1">
    <citation type="submission" date="2023-06" db="EMBL/GenBank/DDBJ databases">
        <authorList>
            <consortium name="Lawrence Berkeley National Laboratory"/>
            <person name="Ahrendt S."/>
            <person name="Sahu N."/>
            <person name="Indic B."/>
            <person name="Wong-Bajracharya J."/>
            <person name="Merenyi Z."/>
            <person name="Ke H.-M."/>
            <person name="Monk M."/>
            <person name="Kocsube S."/>
            <person name="Drula E."/>
            <person name="Lipzen A."/>
            <person name="Balint B."/>
            <person name="Henrissat B."/>
            <person name="Andreopoulos B."/>
            <person name="Martin F.M."/>
            <person name="Harder C.B."/>
            <person name="Rigling D."/>
            <person name="Ford K.L."/>
            <person name="Foster G.D."/>
            <person name="Pangilinan J."/>
            <person name="Papanicolaou A."/>
            <person name="Barry K."/>
            <person name="LaButti K."/>
            <person name="Viragh M."/>
            <person name="Koriabine M."/>
            <person name="Yan M."/>
            <person name="Riley R."/>
            <person name="Champramary S."/>
            <person name="Plett K.L."/>
            <person name="Tsai I.J."/>
            <person name="Slot J."/>
            <person name="Sipos G."/>
            <person name="Plett J."/>
            <person name="Nagy L.G."/>
            <person name="Grigoriev I.V."/>
        </authorList>
    </citation>
    <scope>NUCLEOTIDE SEQUENCE</scope>
    <source>
        <strain evidence="1">ICMP 16352</strain>
    </source>
</reference>
<evidence type="ECO:0000313" key="1">
    <source>
        <dbReference type="EMBL" id="KAK0482361.1"/>
    </source>
</evidence>
<dbReference type="EMBL" id="JAUEPR010000007">
    <property type="protein sequence ID" value="KAK0482361.1"/>
    <property type="molecule type" value="Genomic_DNA"/>
</dbReference>
<comment type="caution">
    <text evidence="1">The sequence shown here is derived from an EMBL/GenBank/DDBJ whole genome shotgun (WGS) entry which is preliminary data.</text>
</comment>
<sequence>MYARSQYNGVPVWRRGMMENEIKTILLGIIDPAGDVSDSTDLGPELHCCKCDKSSCTGDIKQGNHYGLVLYAEKHICILWKSLTQILLVKYEASQPSELDDRQAQNSVQVFWLRASLLKLFLKIPWGGLDFKVKIQVKLQSLLLLSNITWSKGSVRLKSAPRRFFRSTITNCEGVKYLLLGWIHLASRTRASHDCTCIVQEVTGEIQVL</sequence>
<keyword evidence="2" id="KW-1185">Reference proteome</keyword>
<dbReference type="AlphaFoldDB" id="A0AA39PEK6"/>
<accession>A0AA39PEK6</accession>
<dbReference type="Proteomes" id="UP001175227">
    <property type="component" value="Unassembled WGS sequence"/>
</dbReference>
<evidence type="ECO:0000313" key="2">
    <source>
        <dbReference type="Proteomes" id="UP001175227"/>
    </source>
</evidence>